<evidence type="ECO:0000256" key="2">
    <source>
        <dbReference type="ARBA" id="ARBA00022670"/>
    </source>
</evidence>
<dbReference type="PROSITE" id="PS00134">
    <property type="entry name" value="TRYPSIN_HIS"/>
    <property type="match status" value="1"/>
</dbReference>
<comment type="catalytic activity">
    <reaction evidence="8">
        <text>Selective cleavage of 103-Arg-|-Ser-104 and 124-Ile-|-Ile-125 bonds in Limulus clotting factor B to form activated factor B. Cleavage of -Pro-Arg-|-Xaa- bonds in synthetic substrates.</text>
        <dbReference type="EC" id="3.4.21.84"/>
    </reaction>
</comment>
<protein>
    <recommendedName>
        <fullName evidence="9">limulus clotting factor C</fullName>
        <ecNumber evidence="9">3.4.21.84</ecNumber>
    </recommendedName>
</protein>
<keyword evidence="6" id="KW-0720">Serine protease</keyword>
<dbReference type="Pfam" id="PF00089">
    <property type="entry name" value="Trypsin"/>
    <property type="match status" value="1"/>
</dbReference>
<evidence type="ECO:0000256" key="9">
    <source>
        <dbReference type="ARBA" id="ARBA00066707"/>
    </source>
</evidence>
<evidence type="ECO:0000256" key="10">
    <source>
        <dbReference type="SAM" id="SignalP"/>
    </source>
</evidence>
<dbReference type="InterPro" id="IPR009003">
    <property type="entry name" value="Peptidase_S1_PA"/>
</dbReference>
<evidence type="ECO:0000313" key="12">
    <source>
        <dbReference type="Proteomes" id="UP000492821"/>
    </source>
</evidence>
<evidence type="ECO:0000256" key="6">
    <source>
        <dbReference type="ARBA" id="ARBA00022825"/>
    </source>
</evidence>
<dbReference type="EC" id="3.4.21.84" evidence="9"/>
<keyword evidence="5" id="KW-0353">Hemolymph clotting</keyword>
<evidence type="ECO:0000256" key="1">
    <source>
        <dbReference type="ARBA" id="ARBA00022659"/>
    </source>
</evidence>
<name>A0A7E4VYY0_PANRE</name>
<dbReference type="Proteomes" id="UP000492821">
    <property type="component" value="Unassembled WGS sequence"/>
</dbReference>
<keyword evidence="1" id="KW-0768">Sushi</keyword>
<dbReference type="InterPro" id="IPR043504">
    <property type="entry name" value="Peptidase_S1_PA_chymotrypsin"/>
</dbReference>
<dbReference type="GO" id="GO:0006508">
    <property type="term" value="P:proteolysis"/>
    <property type="evidence" value="ECO:0007669"/>
    <property type="project" value="UniProtKB-KW"/>
</dbReference>
<reference evidence="13" key="2">
    <citation type="submission" date="2020-10" db="UniProtKB">
        <authorList>
            <consortium name="WormBaseParasite"/>
        </authorList>
    </citation>
    <scope>IDENTIFICATION</scope>
</reference>
<dbReference type="CDD" id="cd00190">
    <property type="entry name" value="Tryp_SPc"/>
    <property type="match status" value="1"/>
</dbReference>
<keyword evidence="4" id="KW-0378">Hydrolase</keyword>
<keyword evidence="2" id="KW-0645">Protease</keyword>
<dbReference type="GO" id="GO:0042381">
    <property type="term" value="P:hemolymph coagulation"/>
    <property type="evidence" value="ECO:0007669"/>
    <property type="project" value="UniProtKB-KW"/>
</dbReference>
<dbReference type="InterPro" id="IPR001314">
    <property type="entry name" value="Peptidase_S1A"/>
</dbReference>
<evidence type="ECO:0000256" key="5">
    <source>
        <dbReference type="ARBA" id="ARBA00022820"/>
    </source>
</evidence>
<reference evidence="12" key="1">
    <citation type="journal article" date="2013" name="Genetics">
        <title>The draft genome and transcriptome of Panagrellus redivivus are shaped by the harsh demands of a free-living lifestyle.</title>
        <authorList>
            <person name="Srinivasan J."/>
            <person name="Dillman A.R."/>
            <person name="Macchietto M.G."/>
            <person name="Heikkinen L."/>
            <person name="Lakso M."/>
            <person name="Fracchia K.M."/>
            <person name="Antoshechkin I."/>
            <person name="Mortazavi A."/>
            <person name="Wong G."/>
            <person name="Sternberg P.W."/>
        </authorList>
    </citation>
    <scope>NUCLEOTIDE SEQUENCE [LARGE SCALE GENOMIC DNA]</scope>
    <source>
        <strain evidence="12">MT8872</strain>
    </source>
</reference>
<evidence type="ECO:0000256" key="8">
    <source>
        <dbReference type="ARBA" id="ARBA00052079"/>
    </source>
</evidence>
<evidence type="ECO:0000313" key="13">
    <source>
        <dbReference type="WBParaSite" id="Pan_g4428.t1"/>
    </source>
</evidence>
<evidence type="ECO:0000256" key="4">
    <source>
        <dbReference type="ARBA" id="ARBA00022801"/>
    </source>
</evidence>
<dbReference type="PANTHER" id="PTHR24252:SF7">
    <property type="entry name" value="HYALIN"/>
    <property type="match status" value="1"/>
</dbReference>
<dbReference type="InterPro" id="IPR018114">
    <property type="entry name" value="TRYPSIN_HIS"/>
</dbReference>
<proteinExistence type="predicted"/>
<feature type="domain" description="Peptidase S1" evidence="11">
    <location>
        <begin position="36"/>
        <end position="273"/>
    </location>
</feature>
<dbReference type="InterPro" id="IPR001254">
    <property type="entry name" value="Trypsin_dom"/>
</dbReference>
<feature type="signal peptide" evidence="10">
    <location>
        <begin position="1"/>
        <end position="18"/>
    </location>
</feature>
<sequence length="285" mass="31367">MFARTILLLISTFASVIADDIKCGQTPIQPTINGRVTGGTEAVPYSWPWMIALCQNGWFGCDLECGGTIVAPHWIMTAGHCVQGSKPSQFRVKSGVFKQSKDNEAGEVVHKVKALHLHPKYQEYPQVLYDIALLELEVDITYDNHTQPLCLPLHDNSTIVAPNVAWAMGWGATDEIGDATEELHQVELPFINITDCEPDYPDKLDPVHHICAGKKGLDTCEGDAGDPLVVKNKAGYYFQYGITSFGEGCGQKEHPGIYARVTTYCDWINTTTNGVVTCRDADIYS</sequence>
<keyword evidence="3 10" id="KW-0732">Signal</keyword>
<dbReference type="SMART" id="SM00020">
    <property type="entry name" value="Tryp_SPc"/>
    <property type="match status" value="1"/>
</dbReference>
<dbReference type="PANTHER" id="PTHR24252">
    <property type="entry name" value="ACROSIN-RELATED"/>
    <property type="match status" value="1"/>
</dbReference>
<dbReference type="PROSITE" id="PS50240">
    <property type="entry name" value="TRYPSIN_DOM"/>
    <property type="match status" value="1"/>
</dbReference>
<evidence type="ECO:0000256" key="3">
    <source>
        <dbReference type="ARBA" id="ARBA00022729"/>
    </source>
</evidence>
<dbReference type="AlphaFoldDB" id="A0A7E4VYY0"/>
<dbReference type="GO" id="GO:0004252">
    <property type="term" value="F:serine-type endopeptidase activity"/>
    <property type="evidence" value="ECO:0007669"/>
    <property type="project" value="InterPro"/>
</dbReference>
<dbReference type="PRINTS" id="PR00722">
    <property type="entry name" value="CHYMOTRYPSIN"/>
</dbReference>
<accession>A0A7E4VYY0</accession>
<feature type="chain" id="PRO_5029002321" description="limulus clotting factor C" evidence="10">
    <location>
        <begin position="19"/>
        <end position="285"/>
    </location>
</feature>
<organism evidence="12 13">
    <name type="scientific">Panagrellus redivivus</name>
    <name type="common">Microworm</name>
    <dbReference type="NCBI Taxonomy" id="6233"/>
    <lineage>
        <taxon>Eukaryota</taxon>
        <taxon>Metazoa</taxon>
        <taxon>Ecdysozoa</taxon>
        <taxon>Nematoda</taxon>
        <taxon>Chromadorea</taxon>
        <taxon>Rhabditida</taxon>
        <taxon>Tylenchina</taxon>
        <taxon>Panagrolaimomorpha</taxon>
        <taxon>Panagrolaimoidea</taxon>
        <taxon>Panagrolaimidae</taxon>
        <taxon>Panagrellus</taxon>
    </lineage>
</organism>
<dbReference type="SUPFAM" id="SSF50494">
    <property type="entry name" value="Trypsin-like serine proteases"/>
    <property type="match status" value="1"/>
</dbReference>
<dbReference type="WBParaSite" id="Pan_g4428.t1">
    <property type="protein sequence ID" value="Pan_g4428.t1"/>
    <property type="gene ID" value="Pan_g4428"/>
</dbReference>
<keyword evidence="7" id="KW-1015">Disulfide bond</keyword>
<dbReference type="FunFam" id="2.40.10.10:FF:000120">
    <property type="entry name" value="Putative serine protease"/>
    <property type="match status" value="1"/>
</dbReference>
<evidence type="ECO:0000259" key="11">
    <source>
        <dbReference type="PROSITE" id="PS50240"/>
    </source>
</evidence>
<keyword evidence="12" id="KW-1185">Reference proteome</keyword>
<dbReference type="Gene3D" id="2.40.10.10">
    <property type="entry name" value="Trypsin-like serine proteases"/>
    <property type="match status" value="1"/>
</dbReference>
<evidence type="ECO:0000256" key="7">
    <source>
        <dbReference type="ARBA" id="ARBA00023157"/>
    </source>
</evidence>